<dbReference type="OrthoDB" id="9776294at2"/>
<evidence type="ECO:0000313" key="3">
    <source>
        <dbReference type="EMBL" id="AWX42871.1"/>
    </source>
</evidence>
<dbReference type="PROSITE" id="PS51201">
    <property type="entry name" value="RCK_N"/>
    <property type="match status" value="1"/>
</dbReference>
<dbReference type="Gene3D" id="3.40.50.720">
    <property type="entry name" value="NAD(P)-binding Rossmann-like Domain"/>
    <property type="match status" value="1"/>
</dbReference>
<evidence type="ECO:0000313" key="4">
    <source>
        <dbReference type="Proteomes" id="UP000249865"/>
    </source>
</evidence>
<dbReference type="Gene3D" id="3.30.70.1450">
    <property type="entry name" value="Regulator of K+ conductance, C-terminal domain"/>
    <property type="match status" value="1"/>
</dbReference>
<sequence length="228" mass="25504">MKFFKKSRNICVIGLGRFGTAVVEELLSDEHNNIRLALIDTEEKSLFKFKDQVASIYVADAADQKTLEAINITDFDAVIVASSDNIEIVASLAEIGVTKIIARATSNRHARVLKQIGVSQIIRPEEEAGKRTALIVSNPNFTTYSESLIELQDDYVTGSLFVTNPKMFNQKLKDLGFRNKYHVSVVLVKRNSQTFLPSGDFELNEGDLLTIIGKVEHVSKVFEYCRKS</sequence>
<dbReference type="InterPro" id="IPR006037">
    <property type="entry name" value="RCK_C"/>
</dbReference>
<feature type="domain" description="RCK C-terminal" evidence="2">
    <location>
        <begin position="143"/>
        <end position="227"/>
    </location>
</feature>
<dbReference type="InterPro" id="IPR050721">
    <property type="entry name" value="Trk_Ktr_HKT_K-transport"/>
</dbReference>
<dbReference type="EMBL" id="CP030103">
    <property type="protein sequence ID" value="AWX42871.1"/>
    <property type="molecule type" value="Genomic_DNA"/>
</dbReference>
<dbReference type="Pfam" id="PF02080">
    <property type="entry name" value="TrkA_C"/>
    <property type="match status" value="1"/>
</dbReference>
<dbReference type="SUPFAM" id="SSF116726">
    <property type="entry name" value="TrkA C-terminal domain-like"/>
    <property type="match status" value="1"/>
</dbReference>
<dbReference type="KEGG" id="mclo:DK849_02250"/>
<dbReference type="RefSeq" id="WP_029330762.1">
    <property type="nucleotide sequence ID" value="NZ_CP030103.1"/>
</dbReference>
<dbReference type="Pfam" id="PF02254">
    <property type="entry name" value="TrkA_N"/>
    <property type="match status" value="1"/>
</dbReference>
<feature type="domain" description="RCK N-terminal" evidence="1">
    <location>
        <begin position="7"/>
        <end position="126"/>
    </location>
</feature>
<dbReference type="InterPro" id="IPR036721">
    <property type="entry name" value="RCK_C_sf"/>
</dbReference>
<dbReference type="InterPro" id="IPR003148">
    <property type="entry name" value="RCK_N"/>
</dbReference>
<dbReference type="PROSITE" id="PS51202">
    <property type="entry name" value="RCK_C"/>
    <property type="match status" value="1"/>
</dbReference>
<accession>A0A2Z4LM49</accession>
<dbReference type="GO" id="GO:0006813">
    <property type="term" value="P:potassium ion transport"/>
    <property type="evidence" value="ECO:0007669"/>
    <property type="project" value="InterPro"/>
</dbReference>
<evidence type="ECO:0000259" key="2">
    <source>
        <dbReference type="PROSITE" id="PS51202"/>
    </source>
</evidence>
<proteinExistence type="predicted"/>
<dbReference type="PANTHER" id="PTHR43833:SF7">
    <property type="entry name" value="KTR SYSTEM POTASSIUM UPTAKE PROTEIN C"/>
    <property type="match status" value="1"/>
</dbReference>
<name>A0A2Z4LM49_9BACT</name>
<keyword evidence="4" id="KW-1185">Reference proteome</keyword>
<protein>
    <submittedName>
        <fullName evidence="3">TrkA family potassium uptake protein</fullName>
    </submittedName>
</protein>
<dbReference type="Proteomes" id="UP000249865">
    <property type="component" value="Chromosome"/>
</dbReference>
<evidence type="ECO:0000259" key="1">
    <source>
        <dbReference type="PROSITE" id="PS51201"/>
    </source>
</evidence>
<gene>
    <name evidence="3" type="ORF">DK849_02250</name>
</gene>
<reference evidence="4" key="1">
    <citation type="submission" date="2018-06" db="EMBL/GenBank/DDBJ databases">
        <title>Complete genome sequences of Mycoplasma anatis, M. anseris and M. cloacale type strains.</title>
        <authorList>
            <person name="Grozner D."/>
            <person name="Forro B."/>
            <person name="Sulyok K.M."/>
            <person name="Marton S."/>
            <person name="Kreizinger Z."/>
            <person name="Banyai K."/>
            <person name="Gyuranecz M."/>
        </authorList>
    </citation>
    <scope>NUCLEOTIDE SEQUENCE [LARGE SCALE GENOMIC DNA]</scope>
    <source>
        <strain evidence="4">NCTC 10199</strain>
    </source>
</reference>
<organism evidence="3 4">
    <name type="scientific">Metamycoplasma cloacale</name>
    <dbReference type="NCBI Taxonomy" id="92401"/>
    <lineage>
        <taxon>Bacteria</taxon>
        <taxon>Bacillati</taxon>
        <taxon>Mycoplasmatota</taxon>
        <taxon>Mycoplasmoidales</taxon>
        <taxon>Metamycoplasmataceae</taxon>
        <taxon>Metamycoplasma</taxon>
    </lineage>
</organism>
<dbReference type="SUPFAM" id="SSF51735">
    <property type="entry name" value="NAD(P)-binding Rossmann-fold domains"/>
    <property type="match status" value="1"/>
</dbReference>
<dbReference type="GO" id="GO:0008324">
    <property type="term" value="F:monoatomic cation transmembrane transporter activity"/>
    <property type="evidence" value="ECO:0007669"/>
    <property type="project" value="InterPro"/>
</dbReference>
<dbReference type="AlphaFoldDB" id="A0A2Z4LM49"/>
<dbReference type="InterPro" id="IPR036291">
    <property type="entry name" value="NAD(P)-bd_dom_sf"/>
</dbReference>
<dbReference type="PANTHER" id="PTHR43833">
    <property type="entry name" value="POTASSIUM CHANNEL PROTEIN 2-RELATED-RELATED"/>
    <property type="match status" value="1"/>
</dbReference>